<dbReference type="EMBL" id="CM039431">
    <property type="protein sequence ID" value="KAI4337398.1"/>
    <property type="molecule type" value="Genomic_DNA"/>
</dbReference>
<evidence type="ECO:0000313" key="2">
    <source>
        <dbReference type="Proteomes" id="UP000828941"/>
    </source>
</evidence>
<proteinExistence type="predicted"/>
<keyword evidence="2" id="KW-1185">Reference proteome</keyword>
<organism evidence="1 2">
    <name type="scientific">Bauhinia variegata</name>
    <name type="common">Purple orchid tree</name>
    <name type="synonym">Phanera variegata</name>
    <dbReference type="NCBI Taxonomy" id="167791"/>
    <lineage>
        <taxon>Eukaryota</taxon>
        <taxon>Viridiplantae</taxon>
        <taxon>Streptophyta</taxon>
        <taxon>Embryophyta</taxon>
        <taxon>Tracheophyta</taxon>
        <taxon>Spermatophyta</taxon>
        <taxon>Magnoliopsida</taxon>
        <taxon>eudicotyledons</taxon>
        <taxon>Gunneridae</taxon>
        <taxon>Pentapetalae</taxon>
        <taxon>rosids</taxon>
        <taxon>fabids</taxon>
        <taxon>Fabales</taxon>
        <taxon>Fabaceae</taxon>
        <taxon>Cercidoideae</taxon>
        <taxon>Cercideae</taxon>
        <taxon>Bauhiniinae</taxon>
        <taxon>Bauhinia</taxon>
    </lineage>
</organism>
<name>A0ACB9NMU1_BAUVA</name>
<sequence>MEGQQLALSESAENGRVTAEDYKGEEGPRPQPEQKTGSFPKFFGKHRMQAAMTHLNNQITSIQEELDKLETIGESSTVCKDVISSVESTPDPLLPWTKGSADAGWDRWFRGAHNSLKRWI</sequence>
<dbReference type="Proteomes" id="UP000828941">
    <property type="component" value="Chromosome 6"/>
</dbReference>
<comment type="caution">
    <text evidence="1">The sequence shown here is derived from an EMBL/GenBank/DDBJ whole genome shotgun (WGS) entry which is preliminary data.</text>
</comment>
<evidence type="ECO:0000313" key="1">
    <source>
        <dbReference type="EMBL" id="KAI4337398.1"/>
    </source>
</evidence>
<protein>
    <submittedName>
        <fullName evidence="1">Uncharacterized protein</fullName>
    </submittedName>
</protein>
<reference evidence="1 2" key="1">
    <citation type="journal article" date="2022" name="DNA Res.">
        <title>Chromosomal-level genome assembly of the orchid tree Bauhinia variegata (Leguminosae; Cercidoideae) supports the allotetraploid origin hypothesis of Bauhinia.</title>
        <authorList>
            <person name="Zhong Y."/>
            <person name="Chen Y."/>
            <person name="Zheng D."/>
            <person name="Pang J."/>
            <person name="Liu Y."/>
            <person name="Luo S."/>
            <person name="Meng S."/>
            <person name="Qian L."/>
            <person name="Wei D."/>
            <person name="Dai S."/>
            <person name="Zhou R."/>
        </authorList>
    </citation>
    <scope>NUCLEOTIDE SEQUENCE [LARGE SCALE GENOMIC DNA]</scope>
    <source>
        <strain evidence="1">BV-YZ2020</strain>
    </source>
</reference>
<accession>A0ACB9NMU1</accession>
<gene>
    <name evidence="1" type="ORF">L6164_015822</name>
</gene>